<proteinExistence type="predicted"/>
<evidence type="ECO:0000256" key="4">
    <source>
        <dbReference type="ARBA" id="ARBA00023088"/>
    </source>
</evidence>
<evidence type="ECO:0000313" key="9">
    <source>
        <dbReference type="EMBL" id="MBB5807022.1"/>
    </source>
</evidence>
<feature type="domain" description="Gram-positive cocci surface proteins LPxTG" evidence="8">
    <location>
        <begin position="373"/>
        <end position="407"/>
    </location>
</feature>
<name>A0A7W9HR98_9PSEU</name>
<dbReference type="PROSITE" id="PS50847">
    <property type="entry name" value="GRAM_POS_ANCHORING"/>
    <property type="match status" value="1"/>
</dbReference>
<dbReference type="AlphaFoldDB" id="A0A7W9HR98"/>
<keyword evidence="6" id="KW-0472">Membrane</keyword>
<evidence type="ECO:0000256" key="2">
    <source>
        <dbReference type="ARBA" id="ARBA00022525"/>
    </source>
</evidence>
<evidence type="ECO:0000256" key="7">
    <source>
        <dbReference type="SAM" id="SignalP"/>
    </source>
</evidence>
<feature type="signal peptide" evidence="7">
    <location>
        <begin position="1"/>
        <end position="30"/>
    </location>
</feature>
<keyword evidence="2" id="KW-0964">Secreted</keyword>
<dbReference type="InterPro" id="IPR013552">
    <property type="entry name" value="Thioester_dom"/>
</dbReference>
<keyword evidence="4" id="KW-0572">Peptidoglycan-anchor</keyword>
<feature type="transmembrane region" description="Helical" evidence="6">
    <location>
        <begin position="380"/>
        <end position="401"/>
    </location>
</feature>
<feature type="region of interest" description="Disordered" evidence="5">
    <location>
        <begin position="339"/>
        <end position="368"/>
    </location>
</feature>
<evidence type="ECO:0000256" key="3">
    <source>
        <dbReference type="ARBA" id="ARBA00022729"/>
    </source>
</evidence>
<dbReference type="Gene3D" id="1.10.150.480">
    <property type="match status" value="1"/>
</dbReference>
<dbReference type="Proteomes" id="UP000552097">
    <property type="component" value="Unassembled WGS sequence"/>
</dbReference>
<reference evidence="9 10" key="1">
    <citation type="submission" date="2020-08" db="EMBL/GenBank/DDBJ databases">
        <title>Sequencing the genomes of 1000 actinobacteria strains.</title>
        <authorList>
            <person name="Klenk H.-P."/>
        </authorList>
    </citation>
    <scope>NUCLEOTIDE SEQUENCE [LARGE SCALE GENOMIC DNA]</scope>
    <source>
        <strain evidence="9 10">DSM 45486</strain>
    </source>
</reference>
<evidence type="ECO:0000259" key="8">
    <source>
        <dbReference type="PROSITE" id="PS50847"/>
    </source>
</evidence>
<evidence type="ECO:0000256" key="6">
    <source>
        <dbReference type="SAM" id="Phobius"/>
    </source>
</evidence>
<keyword evidence="10" id="KW-1185">Reference proteome</keyword>
<dbReference type="Pfam" id="PF08341">
    <property type="entry name" value="TED"/>
    <property type="match status" value="1"/>
</dbReference>
<protein>
    <submittedName>
        <fullName evidence="9">TQXA domain-containing protein/LPXTG-motif cell wall-anchored protein</fullName>
    </submittedName>
</protein>
<keyword evidence="1" id="KW-0134">Cell wall</keyword>
<keyword evidence="6" id="KW-1133">Transmembrane helix</keyword>
<gene>
    <name evidence="9" type="ORF">F4560_006790</name>
</gene>
<evidence type="ECO:0000256" key="5">
    <source>
        <dbReference type="SAM" id="MobiDB-lite"/>
    </source>
</evidence>
<dbReference type="InterPro" id="IPR019931">
    <property type="entry name" value="LPXTG_anchor"/>
</dbReference>
<organism evidence="9 10">
    <name type="scientific">Saccharothrix ecbatanensis</name>
    <dbReference type="NCBI Taxonomy" id="1105145"/>
    <lineage>
        <taxon>Bacteria</taxon>
        <taxon>Bacillati</taxon>
        <taxon>Actinomycetota</taxon>
        <taxon>Actinomycetes</taxon>
        <taxon>Pseudonocardiales</taxon>
        <taxon>Pseudonocardiaceae</taxon>
        <taxon>Saccharothrix</taxon>
    </lineage>
</organism>
<comment type="caution">
    <text evidence="9">The sequence shown here is derived from an EMBL/GenBank/DDBJ whole genome shotgun (WGS) entry which is preliminary data.</text>
</comment>
<sequence>MATRLTPKRIGAAILGASIILLTSALPAAADAVVVKPHPGADVKGMGIFLEGKDKEIHTELIGLKIIENGKDQTATAYCVELPTALEDNTPLEEVPWDEHPNADTDFKANAKFVNWILHHSYPTLDVEAAQDAFELPTIKESSLIAGTQAAIWHYSDGANLNKDNPTVEGDDVDADVLAVYKHLTGEKNVGLEQEPAPTLDIKQELLEGTAGGALIGPFEVVTTSDKGLILTAEVPEGVAFTDKDGNPLQVAEAGQLSAQAATHVSEVFVKVDAGTEPGEVEFTVSATAKLHHGRLFVAQDKNKVTQSLVIAKPADVDVKDKAKVKWVEGVVTTTTTTVPTTTTTETTTTTTEAPTTTTTTEAPAAGGGDDDLANTGASIFVPLLIGLGLLGAGAGALLILRRKRAA</sequence>
<dbReference type="InterPro" id="IPR023849">
    <property type="entry name" value="TQXA_dom"/>
</dbReference>
<evidence type="ECO:0000256" key="1">
    <source>
        <dbReference type="ARBA" id="ARBA00022512"/>
    </source>
</evidence>
<dbReference type="RefSeq" id="WP_184926992.1">
    <property type="nucleotide sequence ID" value="NZ_JACHMO010000001.1"/>
</dbReference>
<accession>A0A7W9HR98</accession>
<keyword evidence="3 7" id="KW-0732">Signal</keyword>
<dbReference type="NCBIfam" id="TIGR01167">
    <property type="entry name" value="LPXTG_anchor"/>
    <property type="match status" value="1"/>
</dbReference>
<evidence type="ECO:0000313" key="10">
    <source>
        <dbReference type="Proteomes" id="UP000552097"/>
    </source>
</evidence>
<feature type="chain" id="PRO_5031233718" evidence="7">
    <location>
        <begin position="31"/>
        <end position="407"/>
    </location>
</feature>
<keyword evidence="6" id="KW-0812">Transmembrane</keyword>
<feature type="compositionally biased region" description="Low complexity" evidence="5">
    <location>
        <begin position="339"/>
        <end position="365"/>
    </location>
</feature>
<dbReference type="NCBIfam" id="TIGR03934">
    <property type="entry name" value="TQXA_dom"/>
    <property type="match status" value="1"/>
</dbReference>
<dbReference type="EMBL" id="JACHMO010000001">
    <property type="protein sequence ID" value="MBB5807022.1"/>
    <property type="molecule type" value="Genomic_DNA"/>
</dbReference>